<name>A0A401UEY4_9BACT</name>
<evidence type="ECO:0000313" key="2">
    <source>
        <dbReference type="Proteomes" id="UP000288227"/>
    </source>
</evidence>
<proteinExistence type="predicted"/>
<dbReference type="EMBL" id="BHXQ01000008">
    <property type="protein sequence ID" value="GCC53468.1"/>
    <property type="molecule type" value="Genomic_DNA"/>
</dbReference>
<protein>
    <submittedName>
        <fullName evidence="1">Uncharacterized protein</fullName>
    </submittedName>
</protein>
<reference evidence="1 2" key="1">
    <citation type="submission" date="2018-11" db="EMBL/GenBank/DDBJ databases">
        <title>Chryseotalea sanarue gen. nov., sp., nov., a member of the family Cytophagaceae, isolated from a brackish lake in Hamamatsu Japan.</title>
        <authorList>
            <person name="Maejima Y."/>
            <person name="Iino T."/>
            <person name="Muraguchi Y."/>
            <person name="Fukuda K."/>
            <person name="Ohkuma M."/>
            <person name="Moriuchi R."/>
            <person name="Dohra H."/>
            <person name="Kimbara K."/>
            <person name="Shintani M."/>
        </authorList>
    </citation>
    <scope>NUCLEOTIDE SEQUENCE [LARGE SCALE GENOMIC DNA]</scope>
    <source>
        <strain evidence="1 2">Ys</strain>
    </source>
</reference>
<sequence>MDALVHNKCERELLELTKAIAKVCAVVVNMEVEYNNKGGLKTWLTLSAKTPKKTPASKVAVVNMLMASCIATANQTSIGEVLQQIINSLTNDKELNKAEREQRKQMLNHLKSECANYIEKLDQHPVIKKRRSNFYDLLRKYQKVQSISIALTDDTKKTVTEEQVLLRDNFKNFLLSSATVAPQVIEQAQIDIISPVLVKGRHKWKGDYNGVPISFVMKSDDFMEMVQSGKVEFKSGSTIACTLEIEKKISSTGAERITGYNIIHVSSYSENGKTIVTTEEKQKQKQQTVSKRQLDLFG</sequence>
<keyword evidence="2" id="KW-1185">Reference proteome</keyword>
<evidence type="ECO:0000313" key="1">
    <source>
        <dbReference type="EMBL" id="GCC53468.1"/>
    </source>
</evidence>
<gene>
    <name evidence="1" type="ORF">SanaruYs_37120</name>
</gene>
<dbReference type="AlphaFoldDB" id="A0A401UEY4"/>
<accession>A0A401UEY4</accession>
<comment type="caution">
    <text evidence="1">The sequence shown here is derived from an EMBL/GenBank/DDBJ whole genome shotgun (WGS) entry which is preliminary data.</text>
</comment>
<organism evidence="1 2">
    <name type="scientific">Chryseotalea sanaruensis</name>
    <dbReference type="NCBI Taxonomy" id="2482724"/>
    <lineage>
        <taxon>Bacteria</taxon>
        <taxon>Pseudomonadati</taxon>
        <taxon>Bacteroidota</taxon>
        <taxon>Cytophagia</taxon>
        <taxon>Cytophagales</taxon>
        <taxon>Chryseotaleaceae</taxon>
        <taxon>Chryseotalea</taxon>
    </lineage>
</organism>
<dbReference type="Proteomes" id="UP000288227">
    <property type="component" value="Unassembled WGS sequence"/>
</dbReference>